<dbReference type="AlphaFoldDB" id="A0A2A6RPU5"/>
<keyword evidence="2" id="KW-1185">Reference proteome</keyword>
<protein>
    <submittedName>
        <fullName evidence="1">Uncharacterized protein</fullName>
    </submittedName>
</protein>
<name>A0A2A6RPU5_9CHLR</name>
<evidence type="ECO:0000313" key="2">
    <source>
        <dbReference type="Proteomes" id="UP000220527"/>
    </source>
</evidence>
<organism evidence="1 2">
    <name type="scientific">Candidatus Viridilinea mediisalina</name>
    <dbReference type="NCBI Taxonomy" id="2024553"/>
    <lineage>
        <taxon>Bacteria</taxon>
        <taxon>Bacillati</taxon>
        <taxon>Chloroflexota</taxon>
        <taxon>Chloroflexia</taxon>
        <taxon>Chloroflexales</taxon>
        <taxon>Chloroflexineae</taxon>
        <taxon>Oscillochloridaceae</taxon>
        <taxon>Candidatus Viridilinea</taxon>
    </lineage>
</organism>
<sequence length="70" mass="7562">MGGDGGNSRRLVKNFGLHGMQTGTGQRAGDHPACARPHAERVDNELKLRWSLRGVGEQAVAYQSRPLVGH</sequence>
<reference evidence="2" key="1">
    <citation type="submission" date="2017-08" db="EMBL/GenBank/DDBJ databases">
        <authorList>
            <person name="Grouzdev D.S."/>
            <person name="Gaisin V.A."/>
            <person name="Rysina M.S."/>
            <person name="Gorlenko V.M."/>
        </authorList>
    </citation>
    <scope>NUCLEOTIDE SEQUENCE [LARGE SCALE GENOMIC DNA]</scope>
    <source>
        <strain evidence="2">Kir15-3F</strain>
    </source>
</reference>
<evidence type="ECO:0000313" key="1">
    <source>
        <dbReference type="EMBL" id="PDW05082.1"/>
    </source>
</evidence>
<accession>A0A2A6RPU5</accession>
<dbReference type="EMBL" id="NQWI01000001">
    <property type="protein sequence ID" value="PDW05082.1"/>
    <property type="molecule type" value="Genomic_DNA"/>
</dbReference>
<gene>
    <name evidence="1" type="ORF">CJ255_00375</name>
</gene>
<dbReference type="Proteomes" id="UP000220527">
    <property type="component" value="Unassembled WGS sequence"/>
</dbReference>
<proteinExistence type="predicted"/>
<comment type="caution">
    <text evidence="1">The sequence shown here is derived from an EMBL/GenBank/DDBJ whole genome shotgun (WGS) entry which is preliminary data.</text>
</comment>